<dbReference type="GO" id="GO:0016887">
    <property type="term" value="F:ATP hydrolysis activity"/>
    <property type="evidence" value="ECO:0007669"/>
    <property type="project" value="InterPro"/>
</dbReference>
<dbReference type="Pfam" id="PF00005">
    <property type="entry name" value="ABC_tran"/>
    <property type="match status" value="1"/>
</dbReference>
<dbReference type="GO" id="GO:0140359">
    <property type="term" value="F:ABC-type transporter activity"/>
    <property type="evidence" value="ECO:0007669"/>
    <property type="project" value="InterPro"/>
</dbReference>
<dbReference type="GO" id="GO:0016020">
    <property type="term" value="C:membrane"/>
    <property type="evidence" value="ECO:0007669"/>
    <property type="project" value="InterPro"/>
</dbReference>
<sequence>MNMIEVKDVSICFRMANDKLNSLKEFMIQKVKGKLKYEEFWALKDVSFNVKKGEVVGIVGHNGAGKSTILKVISGIMKPTEGTVVTHGNIVPMLELGSGFDMDLSGRENIYLNGSILGYSKEFLDEKFDEILEFSELGEFIEQPIRNYSSGMLMRLAFSVATIVNPEILIVDEILAVGDADFQEKSKNKMLDLMSGGTTVLFVSHMISQIREMCDTVVWLDHGKVKMIGGAKEVCDAYQFKKSENDELSKLYFDDGTGFNERATFTQVMPMDGNIFKQVYEFPTKCQHVRYDPVEGTTISLSDLKIVAEDANVNIIATNGRQVDDVFYFGKDDPWIDMSFSHGVSSVEITGVVREVNEDAM</sequence>
<dbReference type="GO" id="GO:0005524">
    <property type="term" value="F:ATP binding"/>
    <property type="evidence" value="ECO:0007669"/>
    <property type="project" value="UniProtKB-KW"/>
</dbReference>
<dbReference type="Proteomes" id="UP000049472">
    <property type="component" value="Unassembled WGS sequence"/>
</dbReference>
<feature type="domain" description="ABC transporter" evidence="5">
    <location>
        <begin position="23"/>
        <end position="247"/>
    </location>
</feature>
<reference evidence="7" key="1">
    <citation type="submission" date="2015-05" db="EMBL/GenBank/DDBJ databases">
        <authorList>
            <consortium name="Pathogen Informatics"/>
        </authorList>
    </citation>
    <scope>NUCLEOTIDE SEQUENCE [LARGE SCALE GENOMIC DNA]</scope>
    <source>
        <strain evidence="7">T1-815</strain>
    </source>
</reference>
<dbReference type="Gene3D" id="3.40.50.300">
    <property type="entry name" value="P-loop containing nucleotide triphosphate hydrolases"/>
    <property type="match status" value="1"/>
</dbReference>
<dbReference type="InterPro" id="IPR050683">
    <property type="entry name" value="Bact_Polysacc_Export_ATP-bd"/>
</dbReference>
<evidence type="ECO:0000256" key="2">
    <source>
        <dbReference type="ARBA" id="ARBA00022448"/>
    </source>
</evidence>
<evidence type="ECO:0000313" key="6">
    <source>
        <dbReference type="EMBL" id="CRL39190.1"/>
    </source>
</evidence>
<dbReference type="PROSITE" id="PS00211">
    <property type="entry name" value="ABC_TRANSPORTER_1"/>
    <property type="match status" value="1"/>
</dbReference>
<organism evidence="6 7">
    <name type="scientific">Agathobacter rectalis</name>
    <dbReference type="NCBI Taxonomy" id="39491"/>
    <lineage>
        <taxon>Bacteria</taxon>
        <taxon>Bacillati</taxon>
        <taxon>Bacillota</taxon>
        <taxon>Clostridia</taxon>
        <taxon>Lachnospirales</taxon>
        <taxon>Lachnospiraceae</taxon>
        <taxon>Agathobacter</taxon>
    </lineage>
</organism>
<proteinExistence type="inferred from homology"/>
<keyword evidence="4" id="KW-0067">ATP-binding</keyword>
<evidence type="ECO:0000256" key="3">
    <source>
        <dbReference type="ARBA" id="ARBA00022741"/>
    </source>
</evidence>
<protein>
    <submittedName>
        <fullName evidence="6">ABC-type polysaccharide/polyol phosphate transport system, ATPase component</fullName>
    </submittedName>
</protein>
<evidence type="ECO:0000256" key="1">
    <source>
        <dbReference type="ARBA" id="ARBA00005417"/>
    </source>
</evidence>
<dbReference type="SMART" id="SM00382">
    <property type="entry name" value="AAA"/>
    <property type="match status" value="1"/>
</dbReference>
<dbReference type="EMBL" id="CVRQ01000022">
    <property type="protein sequence ID" value="CRL39190.1"/>
    <property type="molecule type" value="Genomic_DNA"/>
</dbReference>
<dbReference type="RefSeq" id="WP_015568280.1">
    <property type="nucleotide sequence ID" value="NZ_AP031452.1"/>
</dbReference>
<dbReference type="InterPro" id="IPR003439">
    <property type="entry name" value="ABC_transporter-like_ATP-bd"/>
</dbReference>
<comment type="similarity">
    <text evidence="1">Belongs to the ABC transporter superfamily.</text>
</comment>
<dbReference type="CDD" id="cd03220">
    <property type="entry name" value="ABC_KpsT_Wzt"/>
    <property type="match status" value="1"/>
</dbReference>
<evidence type="ECO:0000259" key="5">
    <source>
        <dbReference type="PROSITE" id="PS50893"/>
    </source>
</evidence>
<gene>
    <name evidence="6" type="ORF">T1815_20221</name>
</gene>
<dbReference type="PANTHER" id="PTHR46743:SF2">
    <property type="entry name" value="TEICHOIC ACIDS EXPORT ATP-BINDING PROTEIN TAGH"/>
    <property type="match status" value="1"/>
</dbReference>
<evidence type="ECO:0000313" key="7">
    <source>
        <dbReference type="Proteomes" id="UP000049472"/>
    </source>
</evidence>
<keyword evidence="2" id="KW-0813">Transport</keyword>
<evidence type="ECO:0000256" key="4">
    <source>
        <dbReference type="ARBA" id="ARBA00022840"/>
    </source>
</evidence>
<dbReference type="AlphaFoldDB" id="A0A0M6WQJ1"/>
<dbReference type="PROSITE" id="PS50893">
    <property type="entry name" value="ABC_TRANSPORTER_2"/>
    <property type="match status" value="1"/>
</dbReference>
<dbReference type="InterPro" id="IPR017871">
    <property type="entry name" value="ABC_transporter-like_CS"/>
</dbReference>
<keyword evidence="3" id="KW-0547">Nucleotide-binding</keyword>
<dbReference type="InterPro" id="IPR015860">
    <property type="entry name" value="ABC_transpr_TagH-like"/>
</dbReference>
<dbReference type="InterPro" id="IPR003593">
    <property type="entry name" value="AAA+_ATPase"/>
</dbReference>
<dbReference type="InterPro" id="IPR027417">
    <property type="entry name" value="P-loop_NTPase"/>
</dbReference>
<keyword evidence="7" id="KW-1185">Reference proteome</keyword>
<accession>A0A0M6WQJ1</accession>
<name>A0A0M6WQJ1_9FIRM</name>
<dbReference type="PANTHER" id="PTHR46743">
    <property type="entry name" value="TEICHOIC ACIDS EXPORT ATP-BINDING PROTEIN TAGH"/>
    <property type="match status" value="1"/>
</dbReference>
<dbReference type="SUPFAM" id="SSF52540">
    <property type="entry name" value="P-loop containing nucleoside triphosphate hydrolases"/>
    <property type="match status" value="1"/>
</dbReference>